<feature type="domain" description="DALR anticodon binding" evidence="10">
    <location>
        <begin position="458"/>
        <end position="587"/>
    </location>
</feature>
<comment type="similarity">
    <text evidence="1 8 9">Belongs to the class-I aminoacyl-tRNA synthetase family.</text>
</comment>
<dbReference type="Pfam" id="PF05746">
    <property type="entry name" value="DALR_1"/>
    <property type="match status" value="1"/>
</dbReference>
<keyword evidence="6 8" id="KW-0030">Aminoacyl-tRNA synthetase</keyword>
<keyword evidence="5 8" id="KW-0648">Protein biosynthesis</keyword>
<dbReference type="GO" id="GO:0005524">
    <property type="term" value="F:ATP binding"/>
    <property type="evidence" value="ECO:0007669"/>
    <property type="project" value="UniProtKB-UniRule"/>
</dbReference>
<dbReference type="InterPro" id="IPR014729">
    <property type="entry name" value="Rossmann-like_a/b/a_fold"/>
</dbReference>
<dbReference type="InterPro" id="IPR005148">
    <property type="entry name" value="Arg-tRNA-synth_N"/>
</dbReference>
<dbReference type="Gene3D" id="3.40.50.620">
    <property type="entry name" value="HUPs"/>
    <property type="match status" value="1"/>
</dbReference>
<comment type="subcellular location">
    <subcellularLocation>
        <location evidence="8">Cytoplasm</location>
    </subcellularLocation>
</comment>
<sequence length="587" mass="65987">MEGTLDRFANQIRAAIAALDLVPTELIDLDEPKPNIPADLVLPCFRAGKALGRNPAQLANEIANAITIPPESLLGSVQASGPFLNFHLNPRRVVEEVIHEIATAQERYGNDDLGKQQCVIVEYSSPNIARRMHIGHLRSTIIGQSINNILTALGYATISDNHLGDWGTQFGGLIYAYKTWGFKPELEHDPIEAMIELYSRFNTASTDDPTLKDEARAWFKRLEDGDEEARSLWRWMVELTLEEFQETYARLNVRFDHAYGESFYEPLLDEVVDEAISKGVARVEESGAVSVSFDDKLPSYLIRKTDGGTLYQTRDVAGAIFRWREWHPVRNIYVVGQEQTLHFQQVFETLRRMGYTEIGNNSLHVSHGHFVPPSGSRFSMRRGNVIFLEEVLDEAVARARQVVDEKNPDLPADERMAIAEAVGVGAVSYNDLYQDPKRNITFEWDRMLSFTGNAAPYLQMMHARCCSILREAGVRSLPRSGETTSLFDNLPPADLGLLDSEQEVALVKQLGRLPSFLRRAGEQYAPYIVAEWLYQSARTFARFYDDLSVLNASSAELRNARLHLVAATAQALRNGLGLLSIKAPERM</sequence>
<dbReference type="EMBL" id="CADCTR010000211">
    <property type="protein sequence ID" value="CAA9225786.1"/>
    <property type="molecule type" value="Genomic_DNA"/>
</dbReference>
<evidence type="ECO:0000256" key="1">
    <source>
        <dbReference type="ARBA" id="ARBA00005594"/>
    </source>
</evidence>
<dbReference type="NCBIfam" id="TIGR00456">
    <property type="entry name" value="argS"/>
    <property type="match status" value="1"/>
</dbReference>
<comment type="catalytic activity">
    <reaction evidence="7 8">
        <text>tRNA(Arg) + L-arginine + ATP = L-arginyl-tRNA(Arg) + AMP + diphosphate</text>
        <dbReference type="Rhea" id="RHEA:20301"/>
        <dbReference type="Rhea" id="RHEA-COMP:9658"/>
        <dbReference type="Rhea" id="RHEA-COMP:9673"/>
        <dbReference type="ChEBI" id="CHEBI:30616"/>
        <dbReference type="ChEBI" id="CHEBI:32682"/>
        <dbReference type="ChEBI" id="CHEBI:33019"/>
        <dbReference type="ChEBI" id="CHEBI:78442"/>
        <dbReference type="ChEBI" id="CHEBI:78513"/>
        <dbReference type="ChEBI" id="CHEBI:456215"/>
        <dbReference type="EC" id="6.1.1.19"/>
    </reaction>
</comment>
<dbReference type="Gene3D" id="3.30.1360.70">
    <property type="entry name" value="Arginyl tRNA synthetase N-terminal domain"/>
    <property type="match status" value="1"/>
</dbReference>
<dbReference type="EC" id="6.1.1.19" evidence="8"/>
<dbReference type="InterPro" id="IPR035684">
    <property type="entry name" value="ArgRS_core"/>
</dbReference>
<dbReference type="SUPFAM" id="SSF47323">
    <property type="entry name" value="Anticodon-binding domain of a subclass of class I aminoacyl-tRNA synthetases"/>
    <property type="match status" value="1"/>
</dbReference>
<protein>
    <recommendedName>
        <fullName evidence="8">Arginine--tRNA ligase</fullName>
        <ecNumber evidence="8">6.1.1.19</ecNumber>
    </recommendedName>
    <alternativeName>
        <fullName evidence="8">Arginyl-tRNA synthetase</fullName>
        <shortName evidence="8">ArgRS</shortName>
    </alternativeName>
</protein>
<evidence type="ECO:0000259" key="11">
    <source>
        <dbReference type="SMART" id="SM01016"/>
    </source>
</evidence>
<keyword evidence="2 8" id="KW-0436">Ligase</keyword>
<dbReference type="GO" id="GO:0004814">
    <property type="term" value="F:arginine-tRNA ligase activity"/>
    <property type="evidence" value="ECO:0007669"/>
    <property type="project" value="UniProtKB-UniRule"/>
</dbReference>
<evidence type="ECO:0000256" key="8">
    <source>
        <dbReference type="HAMAP-Rule" id="MF_00123"/>
    </source>
</evidence>
<dbReference type="Gene3D" id="1.10.730.10">
    <property type="entry name" value="Isoleucyl-tRNA Synthetase, Domain 1"/>
    <property type="match status" value="1"/>
</dbReference>
<evidence type="ECO:0000256" key="3">
    <source>
        <dbReference type="ARBA" id="ARBA00022741"/>
    </source>
</evidence>
<dbReference type="SMART" id="SM00836">
    <property type="entry name" value="DALR_1"/>
    <property type="match status" value="1"/>
</dbReference>
<accession>A0A6J4HKD4</accession>
<evidence type="ECO:0000313" key="12">
    <source>
        <dbReference type="EMBL" id="CAA9225786.1"/>
    </source>
</evidence>
<feature type="domain" description="Arginyl tRNA synthetase N-terminal" evidence="11">
    <location>
        <begin position="6"/>
        <end position="88"/>
    </location>
</feature>
<dbReference type="PANTHER" id="PTHR11956:SF5">
    <property type="entry name" value="ARGININE--TRNA LIGASE, CYTOPLASMIC"/>
    <property type="match status" value="1"/>
</dbReference>
<dbReference type="SUPFAM" id="SSF52374">
    <property type="entry name" value="Nucleotidylyl transferase"/>
    <property type="match status" value="1"/>
</dbReference>
<comment type="subunit">
    <text evidence="8">Monomer.</text>
</comment>
<dbReference type="CDD" id="cd07956">
    <property type="entry name" value="Anticodon_Ia_Arg"/>
    <property type="match status" value="1"/>
</dbReference>
<dbReference type="InterPro" id="IPR001278">
    <property type="entry name" value="Arg-tRNA-ligase"/>
</dbReference>
<dbReference type="FunFam" id="3.40.50.620:FF:000116">
    <property type="entry name" value="Arginine--tRNA ligase"/>
    <property type="match status" value="1"/>
</dbReference>
<dbReference type="PRINTS" id="PR01038">
    <property type="entry name" value="TRNASYNTHARG"/>
</dbReference>
<keyword evidence="8" id="KW-0963">Cytoplasm</keyword>
<dbReference type="HAMAP" id="MF_00123">
    <property type="entry name" value="Arg_tRNA_synth"/>
    <property type="match status" value="1"/>
</dbReference>
<evidence type="ECO:0000256" key="9">
    <source>
        <dbReference type="RuleBase" id="RU363038"/>
    </source>
</evidence>
<evidence type="ECO:0000256" key="7">
    <source>
        <dbReference type="ARBA" id="ARBA00049339"/>
    </source>
</evidence>
<dbReference type="InterPro" id="IPR008909">
    <property type="entry name" value="DALR_anticod-bd"/>
</dbReference>
<dbReference type="SUPFAM" id="SSF55190">
    <property type="entry name" value="Arginyl-tRNA synthetase (ArgRS), N-terminal 'additional' domain"/>
    <property type="match status" value="1"/>
</dbReference>
<evidence type="ECO:0000259" key="10">
    <source>
        <dbReference type="SMART" id="SM00836"/>
    </source>
</evidence>
<organism evidence="12">
    <name type="scientific">uncultured Chloroflexia bacterium</name>
    <dbReference type="NCBI Taxonomy" id="1672391"/>
    <lineage>
        <taxon>Bacteria</taxon>
        <taxon>Bacillati</taxon>
        <taxon>Chloroflexota</taxon>
        <taxon>Chloroflexia</taxon>
        <taxon>environmental samples</taxon>
    </lineage>
</organism>
<dbReference type="Pfam" id="PF00750">
    <property type="entry name" value="tRNA-synt_1d"/>
    <property type="match status" value="1"/>
</dbReference>
<dbReference type="AlphaFoldDB" id="A0A6J4HKD4"/>
<dbReference type="GO" id="GO:0005737">
    <property type="term" value="C:cytoplasm"/>
    <property type="evidence" value="ECO:0007669"/>
    <property type="project" value="UniProtKB-SubCell"/>
</dbReference>
<keyword evidence="4 8" id="KW-0067">ATP-binding</keyword>
<gene>
    <name evidence="8" type="primary">argS</name>
    <name evidence="12" type="ORF">AVDCRST_MAG93-653</name>
</gene>
<proteinExistence type="inferred from homology"/>
<comment type="caution">
    <text evidence="8">Lacks conserved residue(s) required for the propagation of feature annotation.</text>
</comment>
<dbReference type="SMART" id="SM01016">
    <property type="entry name" value="Arg_tRNA_synt_N"/>
    <property type="match status" value="1"/>
</dbReference>
<evidence type="ECO:0000256" key="5">
    <source>
        <dbReference type="ARBA" id="ARBA00022917"/>
    </source>
</evidence>
<reference evidence="12" key="1">
    <citation type="submission" date="2020-02" db="EMBL/GenBank/DDBJ databases">
        <authorList>
            <person name="Meier V. D."/>
        </authorList>
    </citation>
    <scope>NUCLEOTIDE SEQUENCE</scope>
    <source>
        <strain evidence="12">AVDCRST_MAG93</strain>
    </source>
</reference>
<evidence type="ECO:0000256" key="2">
    <source>
        <dbReference type="ARBA" id="ARBA00022598"/>
    </source>
</evidence>
<dbReference type="PANTHER" id="PTHR11956">
    <property type="entry name" value="ARGINYL-TRNA SYNTHETASE"/>
    <property type="match status" value="1"/>
</dbReference>
<evidence type="ECO:0000256" key="4">
    <source>
        <dbReference type="ARBA" id="ARBA00022840"/>
    </source>
</evidence>
<dbReference type="InterPro" id="IPR036695">
    <property type="entry name" value="Arg-tRNA-synth_N_sf"/>
</dbReference>
<dbReference type="Pfam" id="PF03485">
    <property type="entry name" value="Arg_tRNA_synt_N"/>
    <property type="match status" value="1"/>
</dbReference>
<name>A0A6J4HKD4_9CHLR</name>
<keyword evidence="3 8" id="KW-0547">Nucleotide-binding</keyword>
<dbReference type="GO" id="GO:0006420">
    <property type="term" value="P:arginyl-tRNA aminoacylation"/>
    <property type="evidence" value="ECO:0007669"/>
    <property type="project" value="UniProtKB-UniRule"/>
</dbReference>
<dbReference type="InterPro" id="IPR009080">
    <property type="entry name" value="tRNAsynth_Ia_anticodon-bd"/>
</dbReference>
<evidence type="ECO:0000256" key="6">
    <source>
        <dbReference type="ARBA" id="ARBA00023146"/>
    </source>
</evidence>